<feature type="region of interest" description="Disordered" evidence="7">
    <location>
        <begin position="1"/>
        <end position="99"/>
    </location>
</feature>
<feature type="transmembrane region" description="Helical" evidence="8">
    <location>
        <begin position="111"/>
        <end position="128"/>
    </location>
</feature>
<dbReference type="PRINTS" id="PR00176">
    <property type="entry name" value="NANEUSMPORT"/>
</dbReference>
<dbReference type="GO" id="GO:0005886">
    <property type="term" value="C:plasma membrane"/>
    <property type="evidence" value="ECO:0007669"/>
    <property type="project" value="TreeGrafter"/>
</dbReference>
<dbReference type="PANTHER" id="PTHR11616:SF240">
    <property type="entry name" value="BLOATED TUBULES, ISOFORM B-RELATED"/>
    <property type="match status" value="1"/>
</dbReference>
<evidence type="ECO:0000256" key="3">
    <source>
        <dbReference type="ARBA" id="ARBA00022692"/>
    </source>
</evidence>
<evidence type="ECO:0000256" key="4">
    <source>
        <dbReference type="ARBA" id="ARBA00022989"/>
    </source>
</evidence>
<comment type="caution">
    <text evidence="9">The sequence shown here is derived from an EMBL/GenBank/DDBJ whole genome shotgun (WGS) entry which is preliminary data.</text>
</comment>
<name>A0AAV3YIL4_9GAST</name>
<dbReference type="EMBL" id="BLXT01000976">
    <property type="protein sequence ID" value="GFN82212.1"/>
    <property type="molecule type" value="Genomic_DNA"/>
</dbReference>
<dbReference type="InterPro" id="IPR000175">
    <property type="entry name" value="Na/ntran_symport"/>
</dbReference>
<protein>
    <submittedName>
        <fullName evidence="9">Sodium-dependent serotonin transporter</fullName>
    </submittedName>
</protein>
<dbReference type="AlphaFoldDB" id="A0AAV3YIL4"/>
<keyword evidence="3 8" id="KW-0812">Transmembrane</keyword>
<organism evidence="9 10">
    <name type="scientific">Plakobranchus ocellatus</name>
    <dbReference type="NCBI Taxonomy" id="259542"/>
    <lineage>
        <taxon>Eukaryota</taxon>
        <taxon>Metazoa</taxon>
        <taxon>Spiralia</taxon>
        <taxon>Lophotrochozoa</taxon>
        <taxon>Mollusca</taxon>
        <taxon>Gastropoda</taxon>
        <taxon>Heterobranchia</taxon>
        <taxon>Euthyneura</taxon>
        <taxon>Panpulmonata</taxon>
        <taxon>Sacoglossa</taxon>
        <taxon>Placobranchoidea</taxon>
        <taxon>Plakobranchidae</taxon>
        <taxon>Plakobranchus</taxon>
    </lineage>
</organism>
<evidence type="ECO:0000256" key="8">
    <source>
        <dbReference type="SAM" id="Phobius"/>
    </source>
</evidence>
<feature type="transmembrane region" description="Helical" evidence="8">
    <location>
        <begin position="181"/>
        <end position="212"/>
    </location>
</feature>
<dbReference type="PROSITE" id="PS50267">
    <property type="entry name" value="NA_NEUROTRAN_SYMP_3"/>
    <property type="match status" value="1"/>
</dbReference>
<proteinExistence type="predicted"/>
<evidence type="ECO:0000313" key="10">
    <source>
        <dbReference type="Proteomes" id="UP000735302"/>
    </source>
</evidence>
<keyword evidence="4 8" id="KW-1133">Transmembrane helix</keyword>
<dbReference type="InterPro" id="IPR037272">
    <property type="entry name" value="SNS_sf"/>
</dbReference>
<dbReference type="GO" id="GO:0035725">
    <property type="term" value="P:sodium ion transmembrane transport"/>
    <property type="evidence" value="ECO:0007669"/>
    <property type="project" value="TreeGrafter"/>
</dbReference>
<evidence type="ECO:0000256" key="1">
    <source>
        <dbReference type="ARBA" id="ARBA00004141"/>
    </source>
</evidence>
<comment type="subcellular location">
    <subcellularLocation>
        <location evidence="1">Membrane</location>
        <topology evidence="1">Multi-pass membrane protein</topology>
    </subcellularLocation>
</comment>
<dbReference type="GO" id="GO:0046872">
    <property type="term" value="F:metal ion binding"/>
    <property type="evidence" value="ECO:0007669"/>
    <property type="project" value="UniProtKB-KW"/>
</dbReference>
<dbReference type="Pfam" id="PF00209">
    <property type="entry name" value="SNF"/>
    <property type="match status" value="1"/>
</dbReference>
<feature type="transmembrane region" description="Helical" evidence="8">
    <location>
        <begin position="140"/>
        <end position="160"/>
    </location>
</feature>
<feature type="binding site" evidence="6">
    <location>
        <position position="126"/>
    </location>
    <ligand>
        <name>Na(+)</name>
        <dbReference type="ChEBI" id="CHEBI:29101"/>
        <label>1</label>
    </ligand>
</feature>
<keyword evidence="6" id="KW-0915">Sodium</keyword>
<evidence type="ECO:0000256" key="6">
    <source>
        <dbReference type="PIRSR" id="PIRSR600175-1"/>
    </source>
</evidence>
<evidence type="ECO:0000256" key="2">
    <source>
        <dbReference type="ARBA" id="ARBA00022448"/>
    </source>
</evidence>
<evidence type="ECO:0000256" key="5">
    <source>
        <dbReference type="ARBA" id="ARBA00023136"/>
    </source>
</evidence>
<evidence type="ECO:0000256" key="7">
    <source>
        <dbReference type="SAM" id="MobiDB-lite"/>
    </source>
</evidence>
<dbReference type="PANTHER" id="PTHR11616">
    <property type="entry name" value="SODIUM/CHLORIDE DEPENDENT TRANSPORTER"/>
    <property type="match status" value="1"/>
</dbReference>
<reference evidence="9 10" key="1">
    <citation type="journal article" date="2021" name="Elife">
        <title>Chloroplast acquisition without the gene transfer in kleptoplastic sea slugs, Plakobranchus ocellatus.</title>
        <authorList>
            <person name="Maeda T."/>
            <person name="Takahashi S."/>
            <person name="Yoshida T."/>
            <person name="Shimamura S."/>
            <person name="Takaki Y."/>
            <person name="Nagai Y."/>
            <person name="Toyoda A."/>
            <person name="Suzuki Y."/>
            <person name="Arimoto A."/>
            <person name="Ishii H."/>
            <person name="Satoh N."/>
            <person name="Nishiyama T."/>
            <person name="Hasebe M."/>
            <person name="Maruyama T."/>
            <person name="Minagawa J."/>
            <person name="Obokata J."/>
            <person name="Shigenobu S."/>
        </authorList>
    </citation>
    <scope>NUCLEOTIDE SEQUENCE [LARGE SCALE GENOMIC DNA]</scope>
</reference>
<feature type="binding site" evidence="6">
    <location>
        <position position="119"/>
    </location>
    <ligand>
        <name>Na(+)</name>
        <dbReference type="ChEBI" id="CHEBI:29101"/>
        <label>1</label>
    </ligand>
</feature>
<evidence type="ECO:0000313" key="9">
    <source>
        <dbReference type="EMBL" id="GFN82212.1"/>
    </source>
</evidence>
<keyword evidence="5 8" id="KW-0472">Membrane</keyword>
<keyword evidence="2" id="KW-0813">Transport</keyword>
<keyword evidence="10" id="KW-1185">Reference proteome</keyword>
<accession>A0AAV3YIL4</accession>
<feature type="compositionally biased region" description="Acidic residues" evidence="7">
    <location>
        <begin position="54"/>
        <end position="88"/>
    </location>
</feature>
<gene>
    <name evidence="9" type="ORF">PoB_000871800</name>
</gene>
<dbReference type="SUPFAM" id="SSF161070">
    <property type="entry name" value="SNF-like"/>
    <property type="match status" value="1"/>
</dbReference>
<keyword evidence="6" id="KW-0479">Metal-binding</keyword>
<feature type="compositionally biased region" description="Low complexity" evidence="7">
    <location>
        <begin position="21"/>
        <end position="45"/>
    </location>
</feature>
<dbReference type="Proteomes" id="UP000735302">
    <property type="component" value="Unassembled WGS sequence"/>
</dbReference>
<sequence length="233" mass="25944">MQRPSPLLREHFRGSDKTLMSSSNNSSHSNIHTAASSSLYSNSNADLHHNGQIEFDEDIDDDDDDDGLELDEPQEGNEGVDDDVDDNEEGKNRRKRSEELESDKGLWDRKIHYILLSFGAVFGLRNVMEFPALAMKHGGGAFLFVYVILTYFVGLPIVYLEVSLGQYARGGVVTAWRIMPLARGIAISSLFLSLAVSSFSLTPAAWALYYLYSAMADWLPLEHIPPQLSKKTG</sequence>